<reference evidence="3" key="1">
    <citation type="journal article" date="2023" name="Nat. Commun.">
        <title>Diploid and tetraploid genomes of Acorus and the evolution of monocots.</title>
        <authorList>
            <person name="Ma L."/>
            <person name="Liu K.W."/>
            <person name="Li Z."/>
            <person name="Hsiao Y.Y."/>
            <person name="Qi Y."/>
            <person name="Fu T."/>
            <person name="Tang G.D."/>
            <person name="Zhang D."/>
            <person name="Sun W.H."/>
            <person name="Liu D.K."/>
            <person name="Li Y."/>
            <person name="Chen G.Z."/>
            <person name="Liu X.D."/>
            <person name="Liao X.Y."/>
            <person name="Jiang Y.T."/>
            <person name="Yu X."/>
            <person name="Hao Y."/>
            <person name="Huang J."/>
            <person name="Zhao X.W."/>
            <person name="Ke S."/>
            <person name="Chen Y.Y."/>
            <person name="Wu W.L."/>
            <person name="Hsu J.L."/>
            <person name="Lin Y.F."/>
            <person name="Huang M.D."/>
            <person name="Li C.Y."/>
            <person name="Huang L."/>
            <person name="Wang Z.W."/>
            <person name="Zhao X."/>
            <person name="Zhong W.Y."/>
            <person name="Peng D.H."/>
            <person name="Ahmad S."/>
            <person name="Lan S."/>
            <person name="Zhang J.S."/>
            <person name="Tsai W.C."/>
            <person name="Van de Peer Y."/>
            <person name="Liu Z.J."/>
        </authorList>
    </citation>
    <scope>NUCLEOTIDE SEQUENCE</scope>
    <source>
        <strain evidence="3">CP</strain>
    </source>
</reference>
<protein>
    <submittedName>
        <fullName evidence="3">Dof zinc finger protein PBF</fullName>
    </submittedName>
</protein>
<comment type="caution">
    <text evidence="3">The sequence shown here is derived from an EMBL/GenBank/DDBJ whole genome shotgun (WGS) entry which is preliminary data.</text>
</comment>
<reference evidence="3" key="2">
    <citation type="submission" date="2023-06" db="EMBL/GenBank/DDBJ databases">
        <authorList>
            <person name="Ma L."/>
            <person name="Liu K.-W."/>
            <person name="Li Z."/>
            <person name="Hsiao Y.-Y."/>
            <person name="Qi Y."/>
            <person name="Fu T."/>
            <person name="Tang G."/>
            <person name="Zhang D."/>
            <person name="Sun W.-H."/>
            <person name="Liu D.-K."/>
            <person name="Li Y."/>
            <person name="Chen G.-Z."/>
            <person name="Liu X.-D."/>
            <person name="Liao X.-Y."/>
            <person name="Jiang Y.-T."/>
            <person name="Yu X."/>
            <person name="Hao Y."/>
            <person name="Huang J."/>
            <person name="Zhao X.-W."/>
            <person name="Ke S."/>
            <person name="Chen Y.-Y."/>
            <person name="Wu W.-L."/>
            <person name="Hsu J.-L."/>
            <person name="Lin Y.-F."/>
            <person name="Huang M.-D."/>
            <person name="Li C.-Y."/>
            <person name="Huang L."/>
            <person name="Wang Z.-W."/>
            <person name="Zhao X."/>
            <person name="Zhong W.-Y."/>
            <person name="Peng D.-H."/>
            <person name="Ahmad S."/>
            <person name="Lan S."/>
            <person name="Zhang J.-S."/>
            <person name="Tsai W.-C."/>
            <person name="Van De Peer Y."/>
            <person name="Liu Z.-J."/>
        </authorList>
    </citation>
    <scope>NUCLEOTIDE SEQUENCE</scope>
    <source>
        <strain evidence="3">CP</strain>
        <tissue evidence="3">Leaves</tissue>
    </source>
</reference>
<proteinExistence type="predicted"/>
<dbReference type="Proteomes" id="UP001180020">
    <property type="component" value="Unassembled WGS sequence"/>
</dbReference>
<feature type="transmembrane region" description="Helical" evidence="2">
    <location>
        <begin position="87"/>
        <end position="108"/>
    </location>
</feature>
<dbReference type="AlphaFoldDB" id="A0AAV9EZK8"/>
<keyword evidence="4" id="KW-1185">Reference proteome</keyword>
<evidence type="ECO:0000256" key="1">
    <source>
        <dbReference type="SAM" id="MobiDB-lite"/>
    </source>
</evidence>
<evidence type="ECO:0000313" key="4">
    <source>
        <dbReference type="Proteomes" id="UP001180020"/>
    </source>
</evidence>
<accession>A0AAV9EZK8</accession>
<name>A0AAV9EZK8_ACOCL</name>
<evidence type="ECO:0000256" key="2">
    <source>
        <dbReference type="SAM" id="Phobius"/>
    </source>
</evidence>
<feature type="region of interest" description="Disordered" evidence="1">
    <location>
        <begin position="49"/>
        <end position="77"/>
    </location>
</feature>
<keyword evidence="2" id="KW-1133">Transmembrane helix</keyword>
<sequence length="126" mass="14271">MQMYRAEEPCNFWVQDLLVPKSLNDVLNGVTSVAMVTHTLEDMLLCSKPSQHHHQKKNPQQQQERKVRPQPEQSLKCPRCDSNNTKFLTCVFVSVSSLVVVALVRVGVRLCDWLVNCGCNNAESCL</sequence>
<keyword evidence="2" id="KW-0812">Transmembrane</keyword>
<gene>
    <name evidence="3" type="primary">PBF</name>
    <name evidence="3" type="ORF">QJS10_CPB04g01082</name>
</gene>
<organism evidence="3 4">
    <name type="scientific">Acorus calamus</name>
    <name type="common">Sweet flag</name>
    <dbReference type="NCBI Taxonomy" id="4465"/>
    <lineage>
        <taxon>Eukaryota</taxon>
        <taxon>Viridiplantae</taxon>
        <taxon>Streptophyta</taxon>
        <taxon>Embryophyta</taxon>
        <taxon>Tracheophyta</taxon>
        <taxon>Spermatophyta</taxon>
        <taxon>Magnoliopsida</taxon>
        <taxon>Liliopsida</taxon>
        <taxon>Acoraceae</taxon>
        <taxon>Acorus</taxon>
    </lineage>
</organism>
<evidence type="ECO:0000313" key="3">
    <source>
        <dbReference type="EMBL" id="KAK1319190.1"/>
    </source>
</evidence>
<keyword evidence="2" id="KW-0472">Membrane</keyword>
<dbReference type="EMBL" id="JAUJYO010000004">
    <property type="protein sequence ID" value="KAK1319190.1"/>
    <property type="molecule type" value="Genomic_DNA"/>
</dbReference>